<comment type="similarity">
    <text evidence="2 11 12">Belongs to the TonB-dependent receptor family.</text>
</comment>
<evidence type="ECO:0000256" key="13">
    <source>
        <dbReference type="SAM" id="SignalP"/>
    </source>
</evidence>
<evidence type="ECO:0000256" key="6">
    <source>
        <dbReference type="ARBA" id="ARBA00022729"/>
    </source>
</evidence>
<dbReference type="InterPro" id="IPR039426">
    <property type="entry name" value="TonB-dep_rcpt-like"/>
</dbReference>
<dbReference type="InterPro" id="IPR012910">
    <property type="entry name" value="Plug_dom"/>
</dbReference>
<dbReference type="Pfam" id="PF00593">
    <property type="entry name" value="TonB_dep_Rec_b-barrel"/>
    <property type="match status" value="1"/>
</dbReference>
<dbReference type="Gene3D" id="2.40.170.20">
    <property type="entry name" value="TonB-dependent receptor, beta-barrel domain"/>
    <property type="match status" value="1"/>
</dbReference>
<dbReference type="Gene3D" id="2.170.130.10">
    <property type="entry name" value="TonB-dependent receptor, plug domain"/>
    <property type="match status" value="1"/>
</dbReference>
<dbReference type="InterPro" id="IPR010949">
    <property type="entry name" value="TonB_Hb/transfer/lactofer_rcpt"/>
</dbReference>
<evidence type="ECO:0000256" key="7">
    <source>
        <dbReference type="ARBA" id="ARBA00023077"/>
    </source>
</evidence>
<evidence type="ECO:0000256" key="11">
    <source>
        <dbReference type="PROSITE-ProRule" id="PRU01360"/>
    </source>
</evidence>
<feature type="domain" description="TonB-dependent receptor-like beta-barrel" evidence="14">
    <location>
        <begin position="288"/>
        <end position="730"/>
    </location>
</feature>
<keyword evidence="7 12" id="KW-0798">TonB box</keyword>
<sequence length="769" mass="82224">MTSAYLLRGVAVAALTLCVLPTAAGAQAVVQPTAGANDRADDGKDGASDNRVVTVIATRGEKLVEDVPQTVSVIDAATINDRLIGDVKDLVRYEPGVAVRRAPARFTAAGSSTGRDRDSGFNIRGLEGNRVLITVDGVRVPDAFSFGAQSVGRGDYVDLDLLKSVEILRGPASALYGSDGVAGAVSFITKDPQDFLRGDRLVGGGARVGYDSSDDSWTKGLVVAGRQGDIQAMVAYTRRDGHELENKGTNDSATTDRTTLNPQDIASNALLGRLVWTPNDASRIRLTYERFDSVVETNVLSAIAKAPATGSPAATAVLGLQARDTTARDRGTIDYRYIGDGIVSGVRAAAYYQKSGTVQTGWEDRVGTDRIRINRFDNEVYGGTLQLESRAATGPAAHLFAYGVDYSKTRQTGVRDGTVPPAGESYPTRAFPTTDYELVGVFAQDEIAIADGLLTLFPAIRYDHYRLDPKNDPLFTTFVPRAQSGSRVTPRLGVVARVVDGVRLFANYGQGFKPPEPNQINNGFANLVANYRSIPNPDLKPEMSKSIEGGIRLSGARWSLGGTAFSSRFRNFIDQVQVSGTFTAADPAVYQYVNRGRVTIEGVEARGEVRLPVGVGARATASYAKGTMRTDDVPGTMPLDSVEPVKVVAGLFYQPDDGPFRAEFIATHSSGKDLSDTNNSCNVAAQPATGTRPAVPGTSCFTPGGFWVFDATASLRVREVATIRAGIFNITDKRYFWWSDVRGLTSTSPIRDAFSQPGRNAGISLSMAF</sequence>
<proteinExistence type="inferred from homology"/>
<evidence type="ECO:0000259" key="15">
    <source>
        <dbReference type="Pfam" id="PF07715"/>
    </source>
</evidence>
<dbReference type="Proteomes" id="UP000249229">
    <property type="component" value="Unassembled WGS sequence"/>
</dbReference>
<dbReference type="PANTHER" id="PTHR30069:SF29">
    <property type="entry name" value="HEMOGLOBIN AND HEMOGLOBIN-HAPTOGLOBIN-BINDING PROTEIN 1-RELATED"/>
    <property type="match status" value="1"/>
</dbReference>
<feature type="chain" id="PRO_5016120484" evidence="13">
    <location>
        <begin position="29"/>
        <end position="769"/>
    </location>
</feature>
<dbReference type="AlphaFoldDB" id="A0A2W5PBU2"/>
<dbReference type="InterPro" id="IPR036942">
    <property type="entry name" value="Beta-barrel_TonB_sf"/>
</dbReference>
<dbReference type="EMBL" id="QFQI01000005">
    <property type="protein sequence ID" value="PZQ60375.1"/>
    <property type="molecule type" value="Genomic_DNA"/>
</dbReference>
<protein>
    <submittedName>
        <fullName evidence="16">TonB-dependent hemoglobin/transferrin/lactoferrin family receptor</fullName>
    </submittedName>
</protein>
<dbReference type="NCBIfam" id="TIGR01785">
    <property type="entry name" value="TonB-hemin"/>
    <property type="match status" value="1"/>
</dbReference>
<keyword evidence="10 11" id="KW-0998">Cell outer membrane</keyword>
<dbReference type="PROSITE" id="PS52016">
    <property type="entry name" value="TONB_DEPENDENT_REC_3"/>
    <property type="match status" value="1"/>
</dbReference>
<evidence type="ECO:0000313" key="16">
    <source>
        <dbReference type="EMBL" id="PZQ60375.1"/>
    </source>
</evidence>
<evidence type="ECO:0000256" key="8">
    <source>
        <dbReference type="ARBA" id="ARBA00023136"/>
    </source>
</evidence>
<evidence type="ECO:0000256" key="12">
    <source>
        <dbReference type="RuleBase" id="RU003357"/>
    </source>
</evidence>
<dbReference type="GO" id="GO:0015344">
    <property type="term" value="F:siderophore uptake transmembrane transporter activity"/>
    <property type="evidence" value="ECO:0007669"/>
    <property type="project" value="TreeGrafter"/>
</dbReference>
<dbReference type="Pfam" id="PF07715">
    <property type="entry name" value="Plug"/>
    <property type="match status" value="1"/>
</dbReference>
<reference evidence="16 17" key="1">
    <citation type="submission" date="2017-08" db="EMBL/GenBank/DDBJ databases">
        <title>Infants hospitalized years apart are colonized by the same room-sourced microbial strains.</title>
        <authorList>
            <person name="Brooks B."/>
            <person name="Olm M.R."/>
            <person name="Firek B.A."/>
            <person name="Baker R."/>
            <person name="Thomas B.C."/>
            <person name="Morowitz M.J."/>
            <person name="Banfield J.F."/>
        </authorList>
    </citation>
    <scope>NUCLEOTIDE SEQUENCE [LARGE SCALE GENOMIC DNA]</scope>
    <source>
        <strain evidence="16">S2_005_001_R1_22</strain>
    </source>
</reference>
<dbReference type="InterPro" id="IPR011276">
    <property type="entry name" value="TonB_haem/Hb_rcpt"/>
</dbReference>
<evidence type="ECO:0000256" key="5">
    <source>
        <dbReference type="ARBA" id="ARBA00022692"/>
    </source>
</evidence>
<name>A0A2W5PBU2_9SPHN</name>
<dbReference type="NCBIfam" id="TIGR01786">
    <property type="entry name" value="TonB-hemlactrns"/>
    <property type="match status" value="1"/>
</dbReference>
<dbReference type="InterPro" id="IPR037066">
    <property type="entry name" value="Plug_dom_sf"/>
</dbReference>
<comment type="subcellular location">
    <subcellularLocation>
        <location evidence="1 11">Cell outer membrane</location>
        <topology evidence="1 11">Multi-pass membrane protein</topology>
    </subcellularLocation>
</comment>
<keyword evidence="9 16" id="KW-0675">Receptor</keyword>
<dbReference type="InterPro" id="IPR000531">
    <property type="entry name" value="Beta-barrel_TonB"/>
</dbReference>
<evidence type="ECO:0000313" key="17">
    <source>
        <dbReference type="Proteomes" id="UP000249229"/>
    </source>
</evidence>
<evidence type="ECO:0000256" key="3">
    <source>
        <dbReference type="ARBA" id="ARBA00022448"/>
    </source>
</evidence>
<dbReference type="GO" id="GO:0015232">
    <property type="term" value="F:heme transmembrane transporter activity"/>
    <property type="evidence" value="ECO:0007669"/>
    <property type="project" value="InterPro"/>
</dbReference>
<evidence type="ECO:0000256" key="2">
    <source>
        <dbReference type="ARBA" id="ARBA00009810"/>
    </source>
</evidence>
<keyword evidence="3 11" id="KW-0813">Transport</keyword>
<gene>
    <name evidence="16" type="ORF">DI544_08110</name>
</gene>
<dbReference type="CDD" id="cd01347">
    <property type="entry name" value="ligand_gated_channel"/>
    <property type="match status" value="1"/>
</dbReference>
<evidence type="ECO:0000256" key="10">
    <source>
        <dbReference type="ARBA" id="ARBA00023237"/>
    </source>
</evidence>
<feature type="domain" description="TonB-dependent receptor plug" evidence="15">
    <location>
        <begin position="65"/>
        <end position="184"/>
    </location>
</feature>
<dbReference type="PANTHER" id="PTHR30069">
    <property type="entry name" value="TONB-DEPENDENT OUTER MEMBRANE RECEPTOR"/>
    <property type="match status" value="1"/>
</dbReference>
<evidence type="ECO:0000256" key="4">
    <source>
        <dbReference type="ARBA" id="ARBA00022452"/>
    </source>
</evidence>
<dbReference type="GO" id="GO:0044718">
    <property type="term" value="P:siderophore transmembrane transport"/>
    <property type="evidence" value="ECO:0007669"/>
    <property type="project" value="TreeGrafter"/>
</dbReference>
<organism evidence="16 17">
    <name type="scientific">Sphingomonas taxi</name>
    <dbReference type="NCBI Taxonomy" id="1549858"/>
    <lineage>
        <taxon>Bacteria</taxon>
        <taxon>Pseudomonadati</taxon>
        <taxon>Pseudomonadota</taxon>
        <taxon>Alphaproteobacteria</taxon>
        <taxon>Sphingomonadales</taxon>
        <taxon>Sphingomonadaceae</taxon>
        <taxon>Sphingomonas</taxon>
    </lineage>
</organism>
<evidence type="ECO:0000259" key="14">
    <source>
        <dbReference type="Pfam" id="PF00593"/>
    </source>
</evidence>
<keyword evidence="6 13" id="KW-0732">Signal</keyword>
<feature type="signal peptide" evidence="13">
    <location>
        <begin position="1"/>
        <end position="28"/>
    </location>
</feature>
<keyword evidence="4 11" id="KW-1134">Transmembrane beta strand</keyword>
<dbReference type="SUPFAM" id="SSF56935">
    <property type="entry name" value="Porins"/>
    <property type="match status" value="1"/>
</dbReference>
<dbReference type="GO" id="GO:0009279">
    <property type="term" value="C:cell outer membrane"/>
    <property type="evidence" value="ECO:0007669"/>
    <property type="project" value="UniProtKB-SubCell"/>
</dbReference>
<comment type="caution">
    <text evidence="16">The sequence shown here is derived from an EMBL/GenBank/DDBJ whole genome shotgun (WGS) entry which is preliminary data.</text>
</comment>
<keyword evidence="8 11" id="KW-0472">Membrane</keyword>
<evidence type="ECO:0000256" key="9">
    <source>
        <dbReference type="ARBA" id="ARBA00023170"/>
    </source>
</evidence>
<keyword evidence="5 11" id="KW-0812">Transmembrane</keyword>
<accession>A0A2W5PBU2</accession>
<evidence type="ECO:0000256" key="1">
    <source>
        <dbReference type="ARBA" id="ARBA00004571"/>
    </source>
</evidence>